<protein>
    <submittedName>
        <fullName evidence="1">Uncharacterized protein</fullName>
    </submittedName>
</protein>
<keyword evidence="2" id="KW-1185">Reference proteome</keyword>
<proteinExistence type="predicted"/>
<name>A0A3N4JD48_9PEZI</name>
<dbReference type="STRING" id="1336337.A0A3N4JD48"/>
<reference evidence="1 2" key="1">
    <citation type="journal article" date="2018" name="Nat. Ecol. Evol.">
        <title>Pezizomycetes genomes reveal the molecular basis of ectomycorrhizal truffle lifestyle.</title>
        <authorList>
            <person name="Murat C."/>
            <person name="Payen T."/>
            <person name="Noel B."/>
            <person name="Kuo A."/>
            <person name="Morin E."/>
            <person name="Chen J."/>
            <person name="Kohler A."/>
            <person name="Krizsan K."/>
            <person name="Balestrini R."/>
            <person name="Da Silva C."/>
            <person name="Montanini B."/>
            <person name="Hainaut M."/>
            <person name="Levati E."/>
            <person name="Barry K.W."/>
            <person name="Belfiori B."/>
            <person name="Cichocki N."/>
            <person name="Clum A."/>
            <person name="Dockter R.B."/>
            <person name="Fauchery L."/>
            <person name="Guy J."/>
            <person name="Iotti M."/>
            <person name="Le Tacon F."/>
            <person name="Lindquist E.A."/>
            <person name="Lipzen A."/>
            <person name="Malagnac F."/>
            <person name="Mello A."/>
            <person name="Molinier V."/>
            <person name="Miyauchi S."/>
            <person name="Poulain J."/>
            <person name="Riccioni C."/>
            <person name="Rubini A."/>
            <person name="Sitrit Y."/>
            <person name="Splivallo R."/>
            <person name="Traeger S."/>
            <person name="Wang M."/>
            <person name="Zifcakova L."/>
            <person name="Wipf D."/>
            <person name="Zambonelli A."/>
            <person name="Paolocci F."/>
            <person name="Nowrousian M."/>
            <person name="Ottonello S."/>
            <person name="Baldrian P."/>
            <person name="Spatafora J.W."/>
            <person name="Henrissat B."/>
            <person name="Nagy L.G."/>
            <person name="Aury J.M."/>
            <person name="Wincker P."/>
            <person name="Grigoriev I.V."/>
            <person name="Bonfante P."/>
            <person name="Martin F.M."/>
        </authorList>
    </citation>
    <scope>NUCLEOTIDE SEQUENCE [LARGE SCALE GENOMIC DNA]</scope>
    <source>
        <strain evidence="1 2">120613-1</strain>
    </source>
</reference>
<dbReference type="EMBL" id="ML120435">
    <property type="protein sequence ID" value="RPA94601.1"/>
    <property type="molecule type" value="Genomic_DNA"/>
</dbReference>
<sequence>MDMASPKSTTTSLPHPISDVEAKHYYYGLYSKPVLIARTGNDTWERPTGPEAYFQPKELRTVGNHPLKAVWEDNLAFRIHDILECKGVEWTSTDVARIGFVGEPVTPVLIWIGVKPNTLSREDGLTIAKECKQLLVANKILDVEVEIRESVVTRYISTKLRKPVRSTDPTAELLEPLTSTLGPFICNASTPWAEGTGGFYVTDDKSNLYLVTARHVVFKPDQDNNDTYERKNSSQPRVDVALFGTTAFNSYVEQIKCTLEDQEVIIELQERRAKEAREGDNGMDGYVAVREHSDAKRLIKEAKDAIVAFEKLYDDVVKDWSKIENRVLGFVIFSPPIEISDGPNKYTQDYALVKVDSSKIDAASFTANAIDLGTQIALEEFTRLMYPHHTNSHTFKYPTDRLFKVQGMVPDKEMRHPTIMDENGEPCLLVMKRGNTTGLTLGRANDILSFVRNYFDNGETKTSKEWAIYPYDNKSGPFSAKGDSGSGIVDCLGRLGGLLTGGNGRTDSSDITYATPISFIIDSLKDNGYKVTTEATLTA</sequence>
<dbReference type="OrthoDB" id="5424209at2759"/>
<organism evidence="1 2">
    <name type="scientific">Choiromyces venosus 120613-1</name>
    <dbReference type="NCBI Taxonomy" id="1336337"/>
    <lineage>
        <taxon>Eukaryota</taxon>
        <taxon>Fungi</taxon>
        <taxon>Dikarya</taxon>
        <taxon>Ascomycota</taxon>
        <taxon>Pezizomycotina</taxon>
        <taxon>Pezizomycetes</taxon>
        <taxon>Pezizales</taxon>
        <taxon>Tuberaceae</taxon>
        <taxon>Choiromyces</taxon>
    </lineage>
</organism>
<dbReference type="SUPFAM" id="SSF50494">
    <property type="entry name" value="Trypsin-like serine proteases"/>
    <property type="match status" value="1"/>
</dbReference>
<dbReference type="AlphaFoldDB" id="A0A3N4JD48"/>
<dbReference type="InterPro" id="IPR009003">
    <property type="entry name" value="Peptidase_S1_PA"/>
</dbReference>
<gene>
    <name evidence="1" type="ORF">L873DRAFT_1746847</name>
</gene>
<evidence type="ECO:0000313" key="1">
    <source>
        <dbReference type="EMBL" id="RPA94601.1"/>
    </source>
</evidence>
<evidence type="ECO:0000313" key="2">
    <source>
        <dbReference type="Proteomes" id="UP000276215"/>
    </source>
</evidence>
<dbReference type="Proteomes" id="UP000276215">
    <property type="component" value="Unassembled WGS sequence"/>
</dbReference>
<accession>A0A3N4JD48</accession>